<dbReference type="InterPro" id="IPR018028">
    <property type="entry name" value="Catalase"/>
</dbReference>
<dbReference type="GO" id="GO:0004096">
    <property type="term" value="F:catalase activity"/>
    <property type="evidence" value="ECO:0007669"/>
    <property type="project" value="InterPro"/>
</dbReference>
<dbReference type="PANTHER" id="PTHR36195:SF4">
    <property type="entry name" value="DOMAIN PROTEIN, PUTATIVE (AFU_ORTHOLOGUE AFUA_5G01990)-RELATED"/>
    <property type="match status" value="1"/>
</dbReference>
<reference evidence="1 2" key="1">
    <citation type="submission" date="2019-03" db="EMBL/GenBank/DDBJ databases">
        <title>Genomic Encyclopedia of Type Strains, Phase III (KMG-III): the genomes of soil and plant-associated and newly described type strains.</title>
        <authorList>
            <person name="Whitman W."/>
        </authorList>
    </citation>
    <scope>NUCLEOTIDE SEQUENCE [LARGE SCALE GENOMIC DNA]</scope>
    <source>
        <strain evidence="1 2">VKM Ac-2527</strain>
    </source>
</reference>
<accession>A0A4R6KNT5</accession>
<dbReference type="AlphaFoldDB" id="A0A4R6KNT5"/>
<dbReference type="EMBL" id="SNWQ01000001">
    <property type="protein sequence ID" value="TDO54295.1"/>
    <property type="molecule type" value="Genomic_DNA"/>
</dbReference>
<evidence type="ECO:0008006" key="3">
    <source>
        <dbReference type="Google" id="ProtNLM"/>
    </source>
</evidence>
<dbReference type="Gene3D" id="2.40.180.10">
    <property type="entry name" value="Catalase core domain"/>
    <property type="match status" value="1"/>
</dbReference>
<keyword evidence="2" id="KW-1185">Reference proteome</keyword>
<dbReference type="GO" id="GO:0020037">
    <property type="term" value="F:heme binding"/>
    <property type="evidence" value="ECO:0007669"/>
    <property type="project" value="InterPro"/>
</dbReference>
<dbReference type="PROSITE" id="PS51402">
    <property type="entry name" value="CATALASE_3"/>
    <property type="match status" value="1"/>
</dbReference>
<comment type="caution">
    <text evidence="1">The sequence shown here is derived from an EMBL/GenBank/DDBJ whole genome shotgun (WGS) entry which is preliminary data.</text>
</comment>
<dbReference type="InterPro" id="IPR020835">
    <property type="entry name" value="Catalase_sf"/>
</dbReference>
<proteinExistence type="predicted"/>
<dbReference type="GO" id="GO:0006979">
    <property type="term" value="P:response to oxidative stress"/>
    <property type="evidence" value="ECO:0007669"/>
    <property type="project" value="InterPro"/>
</dbReference>
<dbReference type="SUPFAM" id="SSF56634">
    <property type="entry name" value="Heme-dependent catalase-like"/>
    <property type="match status" value="1"/>
</dbReference>
<organism evidence="1 2">
    <name type="scientific">Kribbella caucasensis</name>
    <dbReference type="NCBI Taxonomy" id="2512215"/>
    <lineage>
        <taxon>Bacteria</taxon>
        <taxon>Bacillati</taxon>
        <taxon>Actinomycetota</taxon>
        <taxon>Actinomycetes</taxon>
        <taxon>Propionibacteriales</taxon>
        <taxon>Kribbellaceae</taxon>
        <taxon>Kribbella</taxon>
    </lineage>
</organism>
<evidence type="ECO:0000313" key="1">
    <source>
        <dbReference type="EMBL" id="TDO54295.1"/>
    </source>
</evidence>
<gene>
    <name evidence="1" type="ORF">EV643_10176</name>
</gene>
<protein>
    <recommendedName>
        <fullName evidence="3">Catalase</fullName>
    </recommendedName>
</protein>
<dbReference type="PANTHER" id="PTHR36195">
    <property type="entry name" value="DOMAIN PROTEIN, PUTATIVE (AFU_ORTHOLOGUE AFUA_5G01990)-RELATED-RELATED"/>
    <property type="match status" value="1"/>
</dbReference>
<evidence type="ECO:0000313" key="2">
    <source>
        <dbReference type="Proteomes" id="UP000295388"/>
    </source>
</evidence>
<sequence>MAVVEPSVEWREVVQAGERERHEAQAARFVELQARKSERYGTGRALHRKQVAALRATLSVPADLPEYARQGLFAVPDKYDAWVRLSNGGFNRAPDSVPDIRGFAVKVLGLSGQAALGGEALSQDFALINHDRFSSATSEDFAKVVDLGSGTRGQVLRAVLRDLGMLKQLRHAVAALKQPFSGFATQDFFSAAPIAFGPYAVRVKLAATDDRANPNAADDWAVDVYDRLIDRALDYDFQVQFFTDEQRTPIEDASVRWDSPYLTVGRLTIPRQKPDEDLAAEVESATFDPWNALVQHRPLGEVMRARKVAYFASQRHRDANG</sequence>
<dbReference type="Proteomes" id="UP000295388">
    <property type="component" value="Unassembled WGS sequence"/>
</dbReference>
<name>A0A4R6KNT5_9ACTN</name>